<dbReference type="PANTHER" id="PTHR43537">
    <property type="entry name" value="TRANSCRIPTIONAL REGULATOR, GNTR FAMILY"/>
    <property type="match status" value="1"/>
</dbReference>
<dbReference type="AlphaFoldDB" id="A0A0U4X044"/>
<dbReference type="InterPro" id="IPR036390">
    <property type="entry name" value="WH_DNA-bd_sf"/>
</dbReference>
<dbReference type="PANTHER" id="PTHR43537:SF24">
    <property type="entry name" value="GLUCONATE OPERON TRANSCRIPTIONAL REPRESSOR"/>
    <property type="match status" value="1"/>
</dbReference>
<dbReference type="InterPro" id="IPR008920">
    <property type="entry name" value="TF_FadR/GntR_C"/>
</dbReference>
<evidence type="ECO:0000313" key="5">
    <source>
        <dbReference type="EMBL" id="BAU33306.1"/>
    </source>
</evidence>
<organism evidence="5 6">
    <name type="scientific">Microcella alkaliphila</name>
    <dbReference type="NCBI Taxonomy" id="279828"/>
    <lineage>
        <taxon>Bacteria</taxon>
        <taxon>Bacillati</taxon>
        <taxon>Actinomycetota</taxon>
        <taxon>Actinomycetes</taxon>
        <taxon>Micrococcales</taxon>
        <taxon>Microbacteriaceae</taxon>
        <taxon>Microcella</taxon>
    </lineage>
</organism>
<dbReference type="Gene3D" id="1.10.10.10">
    <property type="entry name" value="Winged helix-like DNA-binding domain superfamily/Winged helix DNA-binding domain"/>
    <property type="match status" value="1"/>
</dbReference>
<reference evidence="5 6" key="2">
    <citation type="submission" date="2016-01" db="EMBL/GenBank/DDBJ databases">
        <title>Microcella alkaliphila JAM AC0309 whole genome shotgun sequence.</title>
        <authorList>
            <person name="Kurata A."/>
            <person name="Hirose Y."/>
            <person name="Kishimoto N."/>
            <person name="Kobayashi T."/>
        </authorList>
    </citation>
    <scope>NUCLEOTIDE SEQUENCE [LARGE SCALE GENOMIC DNA]</scope>
    <source>
        <strain evidence="5 6">JAM AC0309</strain>
    </source>
</reference>
<feature type="domain" description="HTH gntR-type" evidence="4">
    <location>
        <begin position="1"/>
        <end position="62"/>
    </location>
</feature>
<dbReference type="GO" id="GO:0003700">
    <property type="term" value="F:DNA-binding transcription factor activity"/>
    <property type="evidence" value="ECO:0007669"/>
    <property type="project" value="InterPro"/>
</dbReference>
<name>A0A0U4X044_9MICO</name>
<evidence type="ECO:0000313" key="6">
    <source>
        <dbReference type="Proteomes" id="UP000218965"/>
    </source>
</evidence>
<accession>A0A0U4X044</accession>
<dbReference type="Proteomes" id="UP000218965">
    <property type="component" value="Chromosome"/>
</dbReference>
<dbReference type="SUPFAM" id="SSF46785">
    <property type="entry name" value="Winged helix' DNA-binding domain"/>
    <property type="match status" value="1"/>
</dbReference>
<dbReference type="GO" id="GO:0003677">
    <property type="term" value="F:DNA binding"/>
    <property type="evidence" value="ECO:0007669"/>
    <property type="project" value="UniProtKB-KW"/>
</dbReference>
<keyword evidence="3" id="KW-0804">Transcription</keyword>
<reference evidence="6" key="1">
    <citation type="submission" date="2015-12" db="EMBL/GenBank/DDBJ databases">
        <authorList>
            <person name="Shamseldin A."/>
            <person name="Moawad H."/>
            <person name="Abd El-Rahim W.M."/>
            <person name="Sadowsky M.J."/>
        </authorList>
    </citation>
    <scope>NUCLEOTIDE SEQUENCE [LARGE SCALE GENOMIC DNA]</scope>
    <source>
        <strain evidence="6">JAM AC0309</strain>
    </source>
</reference>
<dbReference type="InterPro" id="IPR011711">
    <property type="entry name" value="GntR_C"/>
</dbReference>
<dbReference type="EMBL" id="AP017315">
    <property type="protein sequence ID" value="BAU33306.1"/>
    <property type="molecule type" value="Genomic_DNA"/>
</dbReference>
<keyword evidence="2" id="KW-0238">DNA-binding</keyword>
<dbReference type="InterPro" id="IPR000524">
    <property type="entry name" value="Tscrpt_reg_HTH_GntR"/>
</dbReference>
<dbReference type="SMART" id="SM00895">
    <property type="entry name" value="FCD"/>
    <property type="match status" value="1"/>
</dbReference>
<dbReference type="Pfam" id="PF00392">
    <property type="entry name" value="GntR"/>
    <property type="match status" value="1"/>
</dbReference>
<evidence type="ECO:0000256" key="2">
    <source>
        <dbReference type="ARBA" id="ARBA00023125"/>
    </source>
</evidence>
<evidence type="ECO:0000256" key="3">
    <source>
        <dbReference type="ARBA" id="ARBA00023163"/>
    </source>
</evidence>
<keyword evidence="1" id="KW-0805">Transcription regulation</keyword>
<sequence>MYALLRRKILEHEIPPATRINIHHISEELGVSPTPVREALRLLQGDNLLVATSNKGYATTALLNLDQVRNLFELRLLLEPWAARMAAVNSLRNPARLLKQEIDDFHAIERPTRHSVVAHDNRLHHTIMRATGNENVVVAFEQSHCHLHLFRLCRYDMDWSSTLAEHEQIHDAIAAHDPDAAEDAMRRHLHSAYIRFVPNLTNGEPGAVPLDPIELKKITPTS</sequence>
<dbReference type="KEGG" id="malk:MalAC0309_2466"/>
<dbReference type="InterPro" id="IPR036388">
    <property type="entry name" value="WH-like_DNA-bd_sf"/>
</dbReference>
<dbReference type="PROSITE" id="PS50949">
    <property type="entry name" value="HTH_GNTR"/>
    <property type="match status" value="1"/>
</dbReference>
<evidence type="ECO:0000256" key="1">
    <source>
        <dbReference type="ARBA" id="ARBA00023015"/>
    </source>
</evidence>
<evidence type="ECO:0000259" key="4">
    <source>
        <dbReference type="PROSITE" id="PS50949"/>
    </source>
</evidence>
<protein>
    <submittedName>
        <fullName evidence="5">Transcriptional regulator, GntR family</fullName>
    </submittedName>
</protein>
<dbReference type="Pfam" id="PF07729">
    <property type="entry name" value="FCD"/>
    <property type="match status" value="1"/>
</dbReference>
<dbReference type="SMART" id="SM00345">
    <property type="entry name" value="HTH_GNTR"/>
    <property type="match status" value="1"/>
</dbReference>
<dbReference type="Gene3D" id="1.20.120.530">
    <property type="entry name" value="GntR ligand-binding domain-like"/>
    <property type="match status" value="1"/>
</dbReference>
<gene>
    <name evidence="5" type="ORF">MalAC0309_2466</name>
</gene>
<proteinExistence type="predicted"/>
<dbReference type="SUPFAM" id="SSF48008">
    <property type="entry name" value="GntR ligand-binding domain-like"/>
    <property type="match status" value="1"/>
</dbReference>